<dbReference type="PANTHER" id="PTHR43643">
    <property type="entry name" value="HISTIDINOL-PHOSPHATE AMINOTRANSFERASE 2"/>
    <property type="match status" value="1"/>
</dbReference>
<proteinExistence type="inferred from homology"/>
<organism evidence="9 10">
    <name type="scientific">Kocuria varians</name>
    <name type="common">Micrococcus varians</name>
    <dbReference type="NCBI Taxonomy" id="1272"/>
    <lineage>
        <taxon>Bacteria</taxon>
        <taxon>Bacillati</taxon>
        <taxon>Actinomycetota</taxon>
        <taxon>Actinomycetes</taxon>
        <taxon>Micrococcales</taxon>
        <taxon>Micrococcaceae</taxon>
        <taxon>Kocuria</taxon>
    </lineage>
</organism>
<dbReference type="HAMAP" id="MF_01023">
    <property type="entry name" value="HisC_aminotrans_2"/>
    <property type="match status" value="1"/>
</dbReference>
<reference evidence="10" key="1">
    <citation type="submission" date="2017-08" db="EMBL/GenBank/DDBJ databases">
        <title>Draft Genome Sequence of Kocuria varians 80.</title>
        <authorList>
            <person name="Minaev M."/>
            <person name="Kurbakov K.A."/>
            <person name="Solodovnikova G.I."/>
            <person name="Kuznetsova O.A."/>
            <person name="Lisitsyn A.B."/>
        </authorList>
    </citation>
    <scope>NUCLEOTIDE SEQUENCE [LARGE SCALE GENOMIC DNA]</scope>
    <source>
        <strain evidence="10">80</strain>
    </source>
</reference>
<dbReference type="SUPFAM" id="SSF53383">
    <property type="entry name" value="PLP-dependent transferases"/>
    <property type="match status" value="1"/>
</dbReference>
<dbReference type="Gene3D" id="3.40.640.10">
    <property type="entry name" value="Type I PLP-dependent aspartate aminotransferase-like (Major domain)"/>
    <property type="match status" value="1"/>
</dbReference>
<protein>
    <recommendedName>
        <fullName evidence="6">Aromatic amino acid aminotransferase</fullName>
        <shortName evidence="6">ArAT</shortName>
        <ecNumber evidence="6">2.6.1.57</ecNumber>
    </recommendedName>
</protein>
<evidence type="ECO:0000313" key="9">
    <source>
        <dbReference type="EMBL" id="QMS55668.1"/>
    </source>
</evidence>
<evidence type="ECO:0000256" key="6">
    <source>
        <dbReference type="HAMAP-Rule" id="MF_01513"/>
    </source>
</evidence>
<dbReference type="InterPro" id="IPR005861">
    <property type="entry name" value="HisP_aminotrans"/>
</dbReference>
<dbReference type="InterPro" id="IPR050106">
    <property type="entry name" value="HistidinolP_aminotransfase"/>
</dbReference>
<comment type="catalytic activity">
    <reaction evidence="6">
        <text>an aromatic L-alpha-amino acid + 2-oxoglutarate = an aromatic oxo-acid + L-glutamate</text>
        <dbReference type="Rhea" id="RHEA:17533"/>
        <dbReference type="ChEBI" id="CHEBI:16810"/>
        <dbReference type="ChEBI" id="CHEBI:29985"/>
        <dbReference type="ChEBI" id="CHEBI:73309"/>
        <dbReference type="ChEBI" id="CHEBI:84824"/>
        <dbReference type="EC" id="2.6.1.57"/>
    </reaction>
</comment>
<keyword evidence="3 6" id="KW-0032">Aminotransferase</keyword>
<comment type="subunit">
    <text evidence="2 6">Homodimer.</text>
</comment>
<feature type="compositionally biased region" description="Polar residues" evidence="7">
    <location>
        <begin position="1"/>
        <end position="12"/>
    </location>
</feature>
<dbReference type="NCBIfam" id="NF002878">
    <property type="entry name" value="PRK03321.1"/>
    <property type="match status" value="1"/>
</dbReference>
<dbReference type="GO" id="GO:0008793">
    <property type="term" value="F:aromatic-amino-acid transaminase activity"/>
    <property type="evidence" value="ECO:0007669"/>
    <property type="project" value="UniProtKB-UniRule"/>
</dbReference>
<evidence type="ECO:0000256" key="2">
    <source>
        <dbReference type="ARBA" id="ARBA00011738"/>
    </source>
</evidence>
<dbReference type="InterPro" id="IPR015424">
    <property type="entry name" value="PyrdxlP-dep_Trfase"/>
</dbReference>
<dbReference type="PANTHER" id="PTHR43643:SF3">
    <property type="entry name" value="HISTIDINOL-PHOSPHATE AMINOTRANSFERASE"/>
    <property type="match status" value="1"/>
</dbReference>
<feature type="region of interest" description="Disordered" evidence="7">
    <location>
        <begin position="1"/>
        <end position="23"/>
    </location>
</feature>
<evidence type="ECO:0000256" key="1">
    <source>
        <dbReference type="ARBA" id="ARBA00001933"/>
    </source>
</evidence>
<accession>A0A7D7L143</accession>
<comment type="similarity">
    <text evidence="6">Belongs to the class-II pyridoxal-phosphate-dependent aminotransferase family.</text>
</comment>
<dbReference type="KEGG" id="kvr:CIB50_0000356"/>
<keyword evidence="5 6" id="KW-0663">Pyridoxal phosphate</keyword>
<reference evidence="9 10" key="2">
    <citation type="submission" date="2020-07" db="EMBL/GenBank/DDBJ databases">
        <title>Genome of starter culture bacteria Kocuria salsicia reveals its technological properties and safety for usage in meat industry.</title>
        <authorList>
            <person name="Michael M."/>
            <person name="Konstantin K."/>
            <person name="Evgenii K."/>
            <person name="Galina S."/>
            <person name="Oksana K."/>
            <person name="Andrei L."/>
        </authorList>
    </citation>
    <scope>NUCLEOTIDE SEQUENCE [LARGE SCALE GENOMIC DNA]</scope>
    <source>
        <strain evidence="9 10">80</strain>
    </source>
</reference>
<gene>
    <name evidence="9" type="primary">pat_1</name>
    <name evidence="6" type="synonym">pat</name>
    <name evidence="9" type="ORF">CIB50_0000356</name>
</gene>
<evidence type="ECO:0000256" key="5">
    <source>
        <dbReference type="ARBA" id="ARBA00022898"/>
    </source>
</evidence>
<dbReference type="Pfam" id="PF00155">
    <property type="entry name" value="Aminotran_1_2"/>
    <property type="match status" value="1"/>
</dbReference>
<evidence type="ECO:0000256" key="4">
    <source>
        <dbReference type="ARBA" id="ARBA00022679"/>
    </source>
</evidence>
<dbReference type="InterPro" id="IPR015422">
    <property type="entry name" value="PyrdxlP-dep_Trfase_small"/>
</dbReference>
<keyword evidence="4 6" id="KW-0808">Transferase</keyword>
<dbReference type="GO" id="GO:0000105">
    <property type="term" value="P:L-histidine biosynthetic process"/>
    <property type="evidence" value="ECO:0007669"/>
    <property type="project" value="InterPro"/>
</dbReference>
<dbReference type="GO" id="GO:0030170">
    <property type="term" value="F:pyridoxal phosphate binding"/>
    <property type="evidence" value="ECO:0007669"/>
    <property type="project" value="UniProtKB-UniRule"/>
</dbReference>
<keyword evidence="10" id="KW-1185">Reference proteome</keyword>
<comment type="cofactor">
    <cofactor evidence="1 6">
        <name>pyridoxal 5'-phosphate</name>
        <dbReference type="ChEBI" id="CHEBI:597326"/>
    </cofactor>
</comment>
<evidence type="ECO:0000313" key="10">
    <source>
        <dbReference type="Proteomes" id="UP000216825"/>
    </source>
</evidence>
<dbReference type="InterPro" id="IPR015421">
    <property type="entry name" value="PyrdxlP-dep_Trfase_major"/>
</dbReference>
<name>A0A7D7L143_KOCVA</name>
<dbReference type="InterPro" id="IPR004839">
    <property type="entry name" value="Aminotransferase_I/II_large"/>
</dbReference>
<evidence type="ECO:0000259" key="8">
    <source>
        <dbReference type="Pfam" id="PF00155"/>
    </source>
</evidence>
<dbReference type="Proteomes" id="UP000216825">
    <property type="component" value="Chromosome"/>
</dbReference>
<sequence length="392" mass="41991">MTAMEHSTSAQAPSAPPRDTTRITPRAALGRLPAYAAGKPASEVPGLVAYKLASNENPFGAVPAVREALASFADVNRYPDPAATALREALAEHLDVPAEDMVAGAGSLGALNQLLAAFAGTGEDGQPDEVVYAWRSFEAYPISVGLAGATSVQVPNLPDGSHDLDAMAAAVTGRTRVILLCTPNNPTGPSLRDDAVREFLAKVPPHVVVVVDEAYTEFQRLAGLANGIDLYREHPNVVSLRTFSKAHGLAGLRVGYTVAQQDVTRHLRQSAPAFSVTEVAQLAAVASLKSIEQVDERVEQLVAERERVLRGLTELGWQYPETQANFVWLPLGEHSEQFARVCDENALSVRRFGAEGVRVSFGEPEANTRFLELCASFPHPSTMPAPQRTADR</sequence>
<dbReference type="Gene3D" id="3.90.1150.10">
    <property type="entry name" value="Aspartate Aminotransferase, domain 1"/>
    <property type="match status" value="1"/>
</dbReference>
<evidence type="ECO:0000256" key="7">
    <source>
        <dbReference type="SAM" id="MobiDB-lite"/>
    </source>
</evidence>
<feature type="modified residue" description="N6-(pyridoxal phosphate)lysine" evidence="6">
    <location>
        <position position="245"/>
    </location>
</feature>
<comment type="function">
    <text evidence="6">Aminotransferase that catalyzes the conversion of aromatic amino acids and 2-oxoglutarate into corresponding aromatic oxo acids and L-glutamate.</text>
</comment>
<feature type="domain" description="Aminotransferase class I/classII large" evidence="8">
    <location>
        <begin position="51"/>
        <end position="372"/>
    </location>
</feature>
<dbReference type="GO" id="GO:0004400">
    <property type="term" value="F:histidinol-phosphate transaminase activity"/>
    <property type="evidence" value="ECO:0007669"/>
    <property type="project" value="InterPro"/>
</dbReference>
<dbReference type="CDD" id="cd00609">
    <property type="entry name" value="AAT_like"/>
    <property type="match status" value="1"/>
</dbReference>
<dbReference type="EC" id="2.6.1.57" evidence="6"/>
<dbReference type="EMBL" id="CP059343">
    <property type="protein sequence ID" value="QMS55668.1"/>
    <property type="molecule type" value="Genomic_DNA"/>
</dbReference>
<dbReference type="InterPro" id="IPR024892">
    <property type="entry name" value="ArAT"/>
</dbReference>
<dbReference type="AlphaFoldDB" id="A0A7D7L143"/>
<dbReference type="HAMAP" id="MF_01513">
    <property type="entry name" value="Phe_aminotrans_2"/>
    <property type="match status" value="1"/>
</dbReference>
<evidence type="ECO:0000256" key="3">
    <source>
        <dbReference type="ARBA" id="ARBA00022576"/>
    </source>
</evidence>